<accession>A0A0D2BEW7</accession>
<dbReference type="GeneID" id="27338773"/>
<protein>
    <submittedName>
        <fullName evidence="8">Uncharacterized protein</fullName>
    </submittedName>
</protein>
<keyword evidence="5" id="KW-0274">FAD</keyword>
<dbReference type="AlphaFoldDB" id="A0A0D2BEW7"/>
<dbReference type="Gene3D" id="3.50.50.60">
    <property type="entry name" value="FAD/NAD(P)-binding domain"/>
    <property type="match status" value="2"/>
</dbReference>
<keyword evidence="7" id="KW-0560">Oxidoreductase</keyword>
<name>A0A0D2BEW7_9EURO</name>
<dbReference type="InterPro" id="IPR020946">
    <property type="entry name" value="Flavin_mOase-like"/>
</dbReference>
<evidence type="ECO:0000256" key="3">
    <source>
        <dbReference type="ARBA" id="ARBA00010139"/>
    </source>
</evidence>
<evidence type="ECO:0000256" key="4">
    <source>
        <dbReference type="ARBA" id="ARBA00022630"/>
    </source>
</evidence>
<dbReference type="GO" id="GO:0004499">
    <property type="term" value="F:N,N-dimethylaniline monooxygenase activity"/>
    <property type="evidence" value="ECO:0007669"/>
    <property type="project" value="InterPro"/>
</dbReference>
<dbReference type="EMBL" id="KN847501">
    <property type="protein sequence ID" value="KIW09914.1"/>
    <property type="molecule type" value="Genomic_DNA"/>
</dbReference>
<proteinExistence type="inferred from homology"/>
<dbReference type="InterPro" id="IPR036188">
    <property type="entry name" value="FAD/NAD-bd_sf"/>
</dbReference>
<keyword evidence="4" id="KW-0285">Flavoprotein</keyword>
<dbReference type="GO" id="GO:0050661">
    <property type="term" value="F:NADP binding"/>
    <property type="evidence" value="ECO:0007669"/>
    <property type="project" value="InterPro"/>
</dbReference>
<dbReference type="HOGENOM" id="CLU_006937_8_2_1"/>
<dbReference type="GO" id="GO:0050660">
    <property type="term" value="F:flavin adenine dinucleotide binding"/>
    <property type="evidence" value="ECO:0007669"/>
    <property type="project" value="InterPro"/>
</dbReference>
<evidence type="ECO:0000256" key="2">
    <source>
        <dbReference type="ARBA" id="ARBA00004721"/>
    </source>
</evidence>
<comment type="pathway">
    <text evidence="2">Secondary metabolite biosynthesis; terpenoid biosynthesis.</text>
</comment>
<dbReference type="VEuPathDB" id="FungiDB:PV08_11690"/>
<keyword evidence="6" id="KW-0521">NADP</keyword>
<sequence length="665" mass="73919">MTATITVTTEIEADGLSLEATQQKYAEEAQKRLRPDGPSQFVTLNDSEDDRLRLLSLDPWVDHEALNKRPSPVVQGASYKFLILGAGFGGLQFAIQLIESGLATRDEVRFLDAAGGFGGTWYWNRYPGLHCDVESYIYMPLLEETGYMPTRKYAPGAEIREHAERIARHWNLSDTALFRAEVQKLQWDDDTKLWNVNYVERRGDTETPIPQTVQAQYVYLAGGVLTAPQVPKLPGLSSFSGEMFHTARWNYRASGGSQADQRLHGFRGKRVAVIGTAATAIGVIPEIARYAKELFVVQRTPAYVKPRNQQITDPEFYETKIARKPGWQWERQLNCNSFITNSAKPGEENMVADGWTDMPAYSAVVGSPSHGVVDGSADSLARHIAEFNALDLPHMNAVRARIDKVVQDPDIAEKLKPWYNSYCKRPTFSDEYLKLFNEPHVHLVDTDGQGPSAVTSNGLVVNNQELNVDVIVFSTGYQISSARGANPAAKLNVEILGHEGRSLDDKWNENGAATLHGYATNGFPNLFFTGLSQGTTTGNNVWMLRIIADNVIYLLTEAFRNTPEGRRPILEVTKKGEEAHTAEVVRRAPFFSLSRGCTPGYFNGHGQARTTTDSASRAKAAKGSTWAEGTQSFLEYIRKWRERGGFADVEVHYDSDPQASVQNGE</sequence>
<evidence type="ECO:0000313" key="8">
    <source>
        <dbReference type="EMBL" id="KIW09914.1"/>
    </source>
</evidence>
<dbReference type="RefSeq" id="XP_016230130.1">
    <property type="nucleotide sequence ID" value="XM_016385998.1"/>
</dbReference>
<evidence type="ECO:0000256" key="6">
    <source>
        <dbReference type="ARBA" id="ARBA00022857"/>
    </source>
</evidence>
<dbReference type="OrthoDB" id="66881at2759"/>
<evidence type="ECO:0000313" key="9">
    <source>
        <dbReference type="Proteomes" id="UP000053328"/>
    </source>
</evidence>
<dbReference type="InterPro" id="IPR050775">
    <property type="entry name" value="FAD-binding_Monooxygenases"/>
</dbReference>
<evidence type="ECO:0000256" key="1">
    <source>
        <dbReference type="ARBA" id="ARBA00001974"/>
    </source>
</evidence>
<dbReference type="PANTHER" id="PTHR43098:SF2">
    <property type="entry name" value="FAD-BINDING MONOOXYGENASE AUSB-RELATED"/>
    <property type="match status" value="1"/>
</dbReference>
<evidence type="ECO:0000256" key="7">
    <source>
        <dbReference type="ARBA" id="ARBA00023002"/>
    </source>
</evidence>
<dbReference type="Proteomes" id="UP000053328">
    <property type="component" value="Unassembled WGS sequence"/>
</dbReference>
<dbReference type="PANTHER" id="PTHR43098">
    <property type="entry name" value="L-ORNITHINE N(5)-MONOOXYGENASE-RELATED"/>
    <property type="match status" value="1"/>
</dbReference>
<gene>
    <name evidence="8" type="ORF">PV08_11690</name>
</gene>
<reference evidence="8 9" key="1">
    <citation type="submission" date="2015-01" db="EMBL/GenBank/DDBJ databases">
        <title>The Genome Sequence of Exophiala spinifera CBS89968.</title>
        <authorList>
            <consortium name="The Broad Institute Genomics Platform"/>
            <person name="Cuomo C."/>
            <person name="de Hoog S."/>
            <person name="Gorbushina A."/>
            <person name="Stielow B."/>
            <person name="Teixiera M."/>
            <person name="Abouelleil A."/>
            <person name="Chapman S.B."/>
            <person name="Priest M."/>
            <person name="Young S.K."/>
            <person name="Wortman J."/>
            <person name="Nusbaum C."/>
            <person name="Birren B."/>
        </authorList>
    </citation>
    <scope>NUCLEOTIDE SEQUENCE [LARGE SCALE GENOMIC DNA]</scope>
    <source>
        <strain evidence="8 9">CBS 89968</strain>
    </source>
</reference>
<evidence type="ECO:0000256" key="5">
    <source>
        <dbReference type="ARBA" id="ARBA00022827"/>
    </source>
</evidence>
<comment type="cofactor">
    <cofactor evidence="1">
        <name>FAD</name>
        <dbReference type="ChEBI" id="CHEBI:57692"/>
    </cofactor>
</comment>
<keyword evidence="9" id="KW-1185">Reference proteome</keyword>
<organism evidence="8 9">
    <name type="scientific">Exophiala spinifera</name>
    <dbReference type="NCBI Taxonomy" id="91928"/>
    <lineage>
        <taxon>Eukaryota</taxon>
        <taxon>Fungi</taxon>
        <taxon>Dikarya</taxon>
        <taxon>Ascomycota</taxon>
        <taxon>Pezizomycotina</taxon>
        <taxon>Eurotiomycetes</taxon>
        <taxon>Chaetothyriomycetidae</taxon>
        <taxon>Chaetothyriales</taxon>
        <taxon>Herpotrichiellaceae</taxon>
        <taxon>Exophiala</taxon>
    </lineage>
</organism>
<dbReference type="Pfam" id="PF00743">
    <property type="entry name" value="FMO-like"/>
    <property type="match status" value="1"/>
</dbReference>
<dbReference type="SUPFAM" id="SSF51905">
    <property type="entry name" value="FAD/NAD(P)-binding domain"/>
    <property type="match status" value="1"/>
</dbReference>
<comment type="similarity">
    <text evidence="3">Belongs to the FAD-binding monooxygenase family.</text>
</comment>